<dbReference type="VEuPathDB" id="PlasmoDB:PocGH01_00092400"/>
<organism evidence="3 4">
    <name type="scientific">Plasmodium ovale curtisi</name>
    <dbReference type="NCBI Taxonomy" id="864141"/>
    <lineage>
        <taxon>Eukaryota</taxon>
        <taxon>Sar</taxon>
        <taxon>Alveolata</taxon>
        <taxon>Apicomplexa</taxon>
        <taxon>Aconoidasida</taxon>
        <taxon>Haemosporida</taxon>
        <taxon>Plasmodiidae</taxon>
        <taxon>Plasmodium</taxon>
        <taxon>Plasmodium (Plasmodium)</taxon>
    </lineage>
</organism>
<protein>
    <recommendedName>
        <fullName evidence="1">Plasmodium RESA N-terminal domain-containing protein</fullName>
    </recommendedName>
</protein>
<dbReference type="InterPro" id="IPR044885">
    <property type="entry name" value="PRESA_N_sf"/>
</dbReference>
<name>A0A1A8X2C1_PLAOA</name>
<dbReference type="Gene3D" id="6.10.280.180">
    <property type="entry name" value="Plasmodium RESA, N-terminal helical domain"/>
    <property type="match status" value="1"/>
</dbReference>
<evidence type="ECO:0000313" key="3">
    <source>
        <dbReference type="EMBL" id="SBS99386.1"/>
    </source>
</evidence>
<dbReference type="AlphaFoldDB" id="A0A1A8X2C1"/>
<dbReference type="Proteomes" id="UP000078560">
    <property type="component" value="Unassembled WGS sequence"/>
</dbReference>
<dbReference type="PANTHER" id="PTHR36193:SF23">
    <property type="entry name" value="PHISTB DOMAIN-CONTAINING RESA-LIKE PROTEIN 1"/>
    <property type="match status" value="1"/>
</dbReference>
<dbReference type="NCBIfam" id="TIGR01639">
    <property type="entry name" value="P_fal_TIGR01639"/>
    <property type="match status" value="1"/>
</dbReference>
<dbReference type="InterPro" id="IPR006526">
    <property type="entry name" value="Export_prot_PHISTa/b/c"/>
</dbReference>
<accession>A0A1A8X2C1</accession>
<dbReference type="PANTHER" id="PTHR36193">
    <property type="entry name" value="PHISTB DOMAIN-CONTAINING RESA-LIKE PROTEIN 1"/>
    <property type="match status" value="1"/>
</dbReference>
<feature type="domain" description="Plasmodium RESA N-terminal" evidence="1">
    <location>
        <begin position="156"/>
        <end position="276"/>
    </location>
</feature>
<dbReference type="Proteomes" id="UP000078546">
    <property type="component" value="Unassembled WGS sequence"/>
</dbReference>
<dbReference type="EMBL" id="FLQV01001274">
    <property type="protein sequence ID" value="SBS99386.1"/>
    <property type="molecule type" value="Genomic_DNA"/>
</dbReference>
<dbReference type="InterPro" id="IPR019111">
    <property type="entry name" value="PRESA_N"/>
</dbReference>
<gene>
    <name evidence="3" type="ORF">POVCU1_052420</name>
    <name evidence="2" type="ORF">POVCU2_0033040</name>
</gene>
<proteinExistence type="predicted"/>
<evidence type="ECO:0000313" key="4">
    <source>
        <dbReference type="Proteomes" id="UP000078546"/>
    </source>
</evidence>
<evidence type="ECO:0000313" key="5">
    <source>
        <dbReference type="Proteomes" id="UP000078560"/>
    </source>
</evidence>
<dbReference type="EMBL" id="FLQU01000442">
    <property type="protein sequence ID" value="SBS85722.1"/>
    <property type="molecule type" value="Genomic_DNA"/>
</dbReference>
<reference evidence="4 5" key="1">
    <citation type="submission" date="2016-05" db="EMBL/GenBank/DDBJ databases">
        <authorList>
            <person name="Naeem Raeece"/>
        </authorList>
    </citation>
    <scope>NUCLEOTIDE SEQUENCE [LARGE SCALE GENOMIC DNA]</scope>
</reference>
<dbReference type="Pfam" id="PF09687">
    <property type="entry name" value="PRESAN"/>
    <property type="match status" value="1"/>
</dbReference>
<sequence>MGFCYGANFTLAKKCLPKDNGNAKESSGIFTGTDDRTNGSFHFIRFFFPMRCNMYTTDNMTPSKLQLSSGNSRNLYEYKENENNDIREEQAENNINPYASESTNHIGHVVDENGLDDDMGIVVPPNVTNEDDTLEDNMYNARPFNIYGLDDDLDSQITEEKLDEMIDALEDIPSKNDITNIWKLAYHKEENKFSDMLNDLFGYFENLKDTHNIDAHNALEIWENCITTVSDILLERETYYIKRFYDLIIKDPLTKNEFVHFFNTCKNESDELRVQLDDLGRSELNKNMIPQN</sequence>
<evidence type="ECO:0000259" key="1">
    <source>
        <dbReference type="Pfam" id="PF09687"/>
    </source>
</evidence>
<evidence type="ECO:0000313" key="2">
    <source>
        <dbReference type="EMBL" id="SBS85722.1"/>
    </source>
</evidence>
<reference evidence="3" key="2">
    <citation type="submission" date="2016-05" db="EMBL/GenBank/DDBJ databases">
        <authorList>
            <person name="Lavstsen T."/>
            <person name="Jespersen J.S."/>
        </authorList>
    </citation>
    <scope>NUCLEOTIDE SEQUENCE [LARGE SCALE GENOMIC DNA]</scope>
</reference>